<accession>A0A8S3RCA6</accession>
<gene>
    <name evidence="1" type="ORF">MEDL_19000</name>
</gene>
<protein>
    <submittedName>
        <fullName evidence="1">Uncharacterized protein</fullName>
    </submittedName>
</protein>
<reference evidence="1" key="1">
    <citation type="submission" date="2021-03" db="EMBL/GenBank/DDBJ databases">
        <authorList>
            <person name="Bekaert M."/>
        </authorList>
    </citation>
    <scope>NUCLEOTIDE SEQUENCE</scope>
</reference>
<evidence type="ECO:0000313" key="1">
    <source>
        <dbReference type="EMBL" id="CAG2204570.1"/>
    </source>
</evidence>
<dbReference type="Proteomes" id="UP000683360">
    <property type="component" value="Unassembled WGS sequence"/>
</dbReference>
<dbReference type="OrthoDB" id="10482010at2759"/>
<evidence type="ECO:0000313" key="2">
    <source>
        <dbReference type="Proteomes" id="UP000683360"/>
    </source>
</evidence>
<name>A0A8S3RCA6_MYTED</name>
<proteinExistence type="predicted"/>
<dbReference type="AlphaFoldDB" id="A0A8S3RCA6"/>
<sequence>MQLPKNRLRYCLLIFDEQMHCCSVNLTGNVSDACSFTPDCQGITCCLPLKFINGQRKTSVTFNFISCTELEYSIERKVWQKSLETDKVVTENIGDTFQYNYSLTSGFDSSKYAVTVDLQVCYLADGFCRTYTLVDATNIACMSTTRKKRRRRATTEPKVSDFKHGMRILMKRKASSKEYKDYIDKVKNHEV</sequence>
<comment type="caution">
    <text evidence="1">The sequence shown here is derived from an EMBL/GenBank/DDBJ whole genome shotgun (WGS) entry which is preliminary data.</text>
</comment>
<organism evidence="1 2">
    <name type="scientific">Mytilus edulis</name>
    <name type="common">Blue mussel</name>
    <dbReference type="NCBI Taxonomy" id="6550"/>
    <lineage>
        <taxon>Eukaryota</taxon>
        <taxon>Metazoa</taxon>
        <taxon>Spiralia</taxon>
        <taxon>Lophotrochozoa</taxon>
        <taxon>Mollusca</taxon>
        <taxon>Bivalvia</taxon>
        <taxon>Autobranchia</taxon>
        <taxon>Pteriomorphia</taxon>
        <taxon>Mytilida</taxon>
        <taxon>Mytiloidea</taxon>
        <taxon>Mytilidae</taxon>
        <taxon>Mytilinae</taxon>
        <taxon>Mytilus</taxon>
    </lineage>
</organism>
<keyword evidence="2" id="KW-1185">Reference proteome</keyword>
<dbReference type="EMBL" id="CAJPWZ010000965">
    <property type="protein sequence ID" value="CAG2204570.1"/>
    <property type="molecule type" value="Genomic_DNA"/>
</dbReference>